<dbReference type="CDD" id="cd16914">
    <property type="entry name" value="EcfT"/>
    <property type="match status" value="1"/>
</dbReference>
<evidence type="ECO:0000256" key="1">
    <source>
        <dbReference type="ARBA" id="ARBA00004141"/>
    </source>
</evidence>
<keyword evidence="4 5" id="KW-0472">Membrane</keyword>
<comment type="caution">
    <text evidence="6">The sequence shown here is derived from an EMBL/GenBank/DDBJ whole genome shotgun (WGS) entry which is preliminary data.</text>
</comment>
<reference evidence="6 7" key="1">
    <citation type="submission" date="2019-01" db="EMBL/GenBank/DDBJ databases">
        <title>Draft Genome Sequences of Helcococcus ovis Strains Isolated from the Uterus and Vagina of Dairy Cows with Metritis.</title>
        <authorList>
            <person name="Cunha F."/>
            <person name="Jeon S.J."/>
            <person name="Kutzer P."/>
            <person name="Galvao K.N."/>
        </authorList>
    </citation>
    <scope>NUCLEOTIDE SEQUENCE [LARGE SCALE GENOMIC DNA]</scope>
    <source>
        <strain evidence="6 7">KG-37</strain>
    </source>
</reference>
<dbReference type="OrthoDB" id="8075495at2"/>
<comment type="subcellular location">
    <subcellularLocation>
        <location evidence="1">Membrane</location>
        <topology evidence="1">Multi-pass membrane protein</topology>
    </subcellularLocation>
</comment>
<evidence type="ECO:0000256" key="3">
    <source>
        <dbReference type="ARBA" id="ARBA00022989"/>
    </source>
</evidence>
<feature type="transmembrane region" description="Helical" evidence="5">
    <location>
        <begin position="245"/>
        <end position="264"/>
    </location>
</feature>
<organism evidence="6 7">
    <name type="scientific">Helcococcus ovis</name>
    <dbReference type="NCBI Taxonomy" id="72026"/>
    <lineage>
        <taxon>Bacteria</taxon>
        <taxon>Bacillati</taxon>
        <taxon>Bacillota</taxon>
        <taxon>Tissierellia</taxon>
        <taxon>Tissierellales</taxon>
        <taxon>Peptoniphilaceae</taxon>
        <taxon>Helcococcus</taxon>
    </lineage>
</organism>
<dbReference type="GO" id="GO:0005886">
    <property type="term" value="C:plasma membrane"/>
    <property type="evidence" value="ECO:0007669"/>
    <property type="project" value="TreeGrafter"/>
</dbReference>
<feature type="transmembrane region" description="Helical" evidence="5">
    <location>
        <begin position="65"/>
        <end position="87"/>
    </location>
</feature>
<dbReference type="PANTHER" id="PTHR33514:SF13">
    <property type="entry name" value="PROTEIN ABCI12, CHLOROPLASTIC"/>
    <property type="match status" value="1"/>
</dbReference>
<keyword evidence="3 5" id="KW-1133">Transmembrane helix</keyword>
<accession>A0A4R9C404</accession>
<feature type="transmembrane region" description="Helical" evidence="5">
    <location>
        <begin position="108"/>
        <end position="127"/>
    </location>
</feature>
<evidence type="ECO:0000256" key="5">
    <source>
        <dbReference type="SAM" id="Phobius"/>
    </source>
</evidence>
<evidence type="ECO:0000256" key="4">
    <source>
        <dbReference type="ARBA" id="ARBA00023136"/>
    </source>
</evidence>
<gene>
    <name evidence="6" type="ORF">EQF91_01230</name>
</gene>
<dbReference type="PANTHER" id="PTHR33514">
    <property type="entry name" value="PROTEIN ABCI12, CHLOROPLASTIC"/>
    <property type="match status" value="1"/>
</dbReference>
<sequence length="265" mass="30017">MNNSPLGQYVPGDTIVHKLDPRIKIILVFMYMITLFLINNLIYYIPMFLFVYLTIKIANLSFISILKSLKSIIFILVFTTIIHIFSTPGRELFGFIGLTITWEGIERAIYIGVRLILLVIGTSYLTLTTSTTKLTDGIEALLSPLKIVKFPAHEMAMMISIALRFIPTLFYEANKIRKAQLARGAEFDSGNIMKKAKSMIPLLVPLFINSFRRAKELAIAMESRGYRGSEGRTRLNPLKLKKMDYIVFAIVAIFFVSLVVAGMFL</sequence>
<feature type="transmembrane region" description="Helical" evidence="5">
    <location>
        <begin position="25"/>
        <end position="45"/>
    </location>
</feature>
<evidence type="ECO:0000313" key="6">
    <source>
        <dbReference type="EMBL" id="TFF67275.1"/>
    </source>
</evidence>
<keyword evidence="2 5" id="KW-0812">Transmembrane</keyword>
<dbReference type="RefSeq" id="WP_134711513.1">
    <property type="nucleotide sequence ID" value="NZ_CP119081.1"/>
</dbReference>
<name>A0A4R9C404_9FIRM</name>
<dbReference type="AlphaFoldDB" id="A0A4R9C404"/>
<evidence type="ECO:0000313" key="7">
    <source>
        <dbReference type="Proteomes" id="UP000297454"/>
    </source>
</evidence>
<dbReference type="Pfam" id="PF02361">
    <property type="entry name" value="CbiQ"/>
    <property type="match status" value="1"/>
</dbReference>
<dbReference type="EMBL" id="SCFR01000003">
    <property type="protein sequence ID" value="TFF67275.1"/>
    <property type="molecule type" value="Genomic_DNA"/>
</dbReference>
<dbReference type="InterPro" id="IPR003339">
    <property type="entry name" value="ABC/ECF_trnsptr_transmembrane"/>
</dbReference>
<keyword evidence="7" id="KW-1185">Reference proteome</keyword>
<dbReference type="Proteomes" id="UP000297454">
    <property type="component" value="Unassembled WGS sequence"/>
</dbReference>
<evidence type="ECO:0000256" key="2">
    <source>
        <dbReference type="ARBA" id="ARBA00022692"/>
    </source>
</evidence>
<dbReference type="GeneID" id="97031418"/>
<proteinExistence type="predicted"/>
<protein>
    <submittedName>
        <fullName evidence="6">Energy-coupling factor transporter transmembrane protein EcfT</fullName>
    </submittedName>
</protein>